<dbReference type="Proteomes" id="UP000261284">
    <property type="component" value="Unassembled WGS sequence"/>
</dbReference>
<dbReference type="EMBL" id="QTJU01000002">
    <property type="protein sequence ID" value="RFM28435.1"/>
    <property type="molecule type" value="Genomic_DNA"/>
</dbReference>
<comment type="caution">
    <text evidence="1">The sequence shown here is derived from an EMBL/GenBank/DDBJ whole genome shotgun (WGS) entry which is preliminary data.</text>
</comment>
<organism evidence="1 2">
    <name type="scientific">Deminuibacter soli</name>
    <dbReference type="NCBI Taxonomy" id="2291815"/>
    <lineage>
        <taxon>Bacteria</taxon>
        <taxon>Pseudomonadati</taxon>
        <taxon>Bacteroidota</taxon>
        <taxon>Chitinophagia</taxon>
        <taxon>Chitinophagales</taxon>
        <taxon>Chitinophagaceae</taxon>
        <taxon>Deminuibacter</taxon>
    </lineage>
</organism>
<proteinExistence type="predicted"/>
<protein>
    <submittedName>
        <fullName evidence="1">Uncharacterized protein</fullName>
    </submittedName>
</protein>
<sequence>MRCFRGLQGILRRFKTVISGVFLWQKQLICLPFYSFILHTQKGIFQNSVKTSVNELKGYGILYLAAR</sequence>
<accession>A0A3E1NKH6</accession>
<dbReference type="AlphaFoldDB" id="A0A3E1NKH6"/>
<keyword evidence="2" id="KW-1185">Reference proteome</keyword>
<name>A0A3E1NKH6_9BACT</name>
<gene>
    <name evidence="1" type="ORF">DXN05_06385</name>
</gene>
<evidence type="ECO:0000313" key="2">
    <source>
        <dbReference type="Proteomes" id="UP000261284"/>
    </source>
</evidence>
<evidence type="ECO:0000313" key="1">
    <source>
        <dbReference type="EMBL" id="RFM28435.1"/>
    </source>
</evidence>
<reference evidence="1 2" key="1">
    <citation type="submission" date="2018-08" db="EMBL/GenBank/DDBJ databases">
        <title>Chitinophagaceae sp. K23C18032701, a novel bacterium isolated from forest soil.</title>
        <authorList>
            <person name="Wang C."/>
        </authorList>
    </citation>
    <scope>NUCLEOTIDE SEQUENCE [LARGE SCALE GENOMIC DNA]</scope>
    <source>
        <strain evidence="1 2">K23C18032701</strain>
    </source>
</reference>